<keyword evidence="6" id="KW-1185">Reference proteome</keyword>
<dbReference type="EMBL" id="JRWG01000002">
    <property type="protein sequence ID" value="KXO00416.1"/>
    <property type="molecule type" value="Genomic_DNA"/>
</dbReference>
<dbReference type="PROSITE" id="PS52004">
    <property type="entry name" value="KS3_2"/>
    <property type="match status" value="1"/>
</dbReference>
<dbReference type="InterPro" id="IPR016039">
    <property type="entry name" value="Thiolase-like"/>
</dbReference>
<organism evidence="5 6">
    <name type="scientific">Aequorivita aquimaris</name>
    <dbReference type="NCBI Taxonomy" id="1548749"/>
    <lineage>
        <taxon>Bacteria</taxon>
        <taxon>Pseudomonadati</taxon>
        <taxon>Bacteroidota</taxon>
        <taxon>Flavobacteriia</taxon>
        <taxon>Flavobacteriales</taxon>
        <taxon>Flavobacteriaceae</taxon>
        <taxon>Aequorivita</taxon>
    </lineage>
</organism>
<dbReference type="Gene3D" id="3.40.47.10">
    <property type="match status" value="1"/>
</dbReference>
<dbReference type="STRING" id="1548749.LS48_03090"/>
<sequence>MSKGVAITGMGIISAIGNNVAENYDALINQRKGITRVDNIETIQRDEIMVGEVKFTNDELIAQLNLPPENNYSRTAMLGVIAAKEAIANSGITNIKKYKTGIISGTSVGGMDMTEKYYYEYLTDKETQKYIESHHAGDSTQKIAEQLGVEESLVTTISTACSSAANAIMLGARLIKSGKLDRVVVGGADCLSKFTINGFKTLMILSDTFNTPFDENRKGLNLGEAAAFLVLESDAVVKAENKKVLAYVKGYGNANDAFHQTASSDNGDGATLAMEKALRVADLKASEIDYINAHGTATGNNDLSEGRAILRIFGEEMPEFSSTKAYTGHTLAAAGAIEAVYSVLALQNNIIFPNLNFKTPMKEFSMIPQTELKKKELNTVLSNSLGFGGNCSTVIFSKEA</sequence>
<dbReference type="InterPro" id="IPR014030">
    <property type="entry name" value="Ketoacyl_synth_N"/>
</dbReference>
<comment type="similarity">
    <text evidence="1 3">Belongs to the thiolase-like superfamily. Beta-ketoacyl-ACP synthases family.</text>
</comment>
<dbReference type="PATRIC" id="fig|1548749.3.peg.658"/>
<dbReference type="InterPro" id="IPR020841">
    <property type="entry name" value="PKS_Beta-ketoAc_synthase_dom"/>
</dbReference>
<dbReference type="Pfam" id="PF00109">
    <property type="entry name" value="ketoacyl-synt"/>
    <property type="match status" value="1"/>
</dbReference>
<dbReference type="GO" id="GO:0005829">
    <property type="term" value="C:cytosol"/>
    <property type="evidence" value="ECO:0007669"/>
    <property type="project" value="TreeGrafter"/>
</dbReference>
<accession>A0A137RJQ2</accession>
<evidence type="ECO:0000313" key="5">
    <source>
        <dbReference type="EMBL" id="KXO00416.1"/>
    </source>
</evidence>
<gene>
    <name evidence="5" type="ORF">LS48_03090</name>
</gene>
<dbReference type="CDD" id="cd00834">
    <property type="entry name" value="KAS_I_II"/>
    <property type="match status" value="1"/>
</dbReference>
<reference evidence="6" key="1">
    <citation type="submission" date="2014-10" db="EMBL/GenBank/DDBJ databases">
        <title>Genome sequencing of Vitellibacter sp. D-24.</title>
        <authorList>
            <person name="Thevarajoo S."/>
            <person name="Selvaratnam C."/>
            <person name="Goh K.M."/>
            <person name="Chong C.S."/>
        </authorList>
    </citation>
    <scope>NUCLEOTIDE SEQUENCE [LARGE SCALE GENOMIC DNA]</scope>
    <source>
        <strain evidence="6">D-24</strain>
    </source>
</reference>
<dbReference type="Proteomes" id="UP000070138">
    <property type="component" value="Unassembled WGS sequence"/>
</dbReference>
<dbReference type="PANTHER" id="PTHR11712">
    <property type="entry name" value="POLYKETIDE SYNTHASE-RELATED"/>
    <property type="match status" value="1"/>
</dbReference>
<protein>
    <submittedName>
        <fullName evidence="5">Beta-ACP synthase</fullName>
    </submittedName>
</protein>
<evidence type="ECO:0000256" key="2">
    <source>
        <dbReference type="ARBA" id="ARBA00022679"/>
    </source>
</evidence>
<dbReference type="InterPro" id="IPR000794">
    <property type="entry name" value="Beta-ketoacyl_synthase"/>
</dbReference>
<dbReference type="AlphaFoldDB" id="A0A137RJQ2"/>
<evidence type="ECO:0000313" key="6">
    <source>
        <dbReference type="Proteomes" id="UP000070138"/>
    </source>
</evidence>
<name>A0A137RJQ2_9FLAO</name>
<proteinExistence type="inferred from homology"/>
<dbReference type="OrthoDB" id="9808669at2"/>
<evidence type="ECO:0000256" key="3">
    <source>
        <dbReference type="RuleBase" id="RU003694"/>
    </source>
</evidence>
<dbReference type="Pfam" id="PF02801">
    <property type="entry name" value="Ketoacyl-synt_C"/>
    <property type="match status" value="1"/>
</dbReference>
<keyword evidence="2 3" id="KW-0808">Transferase</keyword>
<dbReference type="GO" id="GO:0006633">
    <property type="term" value="P:fatty acid biosynthetic process"/>
    <property type="evidence" value="ECO:0007669"/>
    <property type="project" value="TreeGrafter"/>
</dbReference>
<evidence type="ECO:0000259" key="4">
    <source>
        <dbReference type="PROSITE" id="PS52004"/>
    </source>
</evidence>
<dbReference type="InterPro" id="IPR014031">
    <property type="entry name" value="Ketoacyl_synth_C"/>
</dbReference>
<reference evidence="5 6" key="2">
    <citation type="journal article" date="2016" name="Int. J. Syst. Evol. Microbiol.">
        <title>Vitellibacter aquimaris sp. nov., a marine bacterium isolated from seawater.</title>
        <authorList>
            <person name="Thevarajoo S."/>
            <person name="Selvaratnam C."/>
            <person name="Goh K.M."/>
            <person name="Hong K.W."/>
            <person name="Chan X.Y."/>
            <person name="Chan K.G."/>
            <person name="Chong C.S."/>
        </authorList>
    </citation>
    <scope>NUCLEOTIDE SEQUENCE [LARGE SCALE GENOMIC DNA]</scope>
    <source>
        <strain evidence="5 6">D-24</strain>
    </source>
</reference>
<comment type="caution">
    <text evidence="5">The sequence shown here is derived from an EMBL/GenBank/DDBJ whole genome shotgun (WGS) entry which is preliminary data.</text>
</comment>
<evidence type="ECO:0000256" key="1">
    <source>
        <dbReference type="ARBA" id="ARBA00008467"/>
    </source>
</evidence>
<dbReference type="SUPFAM" id="SSF53901">
    <property type="entry name" value="Thiolase-like"/>
    <property type="match status" value="1"/>
</dbReference>
<dbReference type="PANTHER" id="PTHR11712:SF320">
    <property type="entry name" value="BETA-KETOACYL SYNTHASE"/>
    <property type="match status" value="1"/>
</dbReference>
<feature type="domain" description="Ketosynthase family 3 (KS3)" evidence="4">
    <location>
        <begin position="2"/>
        <end position="398"/>
    </location>
</feature>
<dbReference type="SMART" id="SM00825">
    <property type="entry name" value="PKS_KS"/>
    <property type="match status" value="1"/>
</dbReference>
<dbReference type="RefSeq" id="WP_062619901.1">
    <property type="nucleotide sequence ID" value="NZ_JRWG01000002.1"/>
</dbReference>
<dbReference type="GO" id="GO:0004315">
    <property type="term" value="F:3-oxoacyl-[acyl-carrier-protein] synthase activity"/>
    <property type="evidence" value="ECO:0007669"/>
    <property type="project" value="TreeGrafter"/>
</dbReference>